<dbReference type="EMBL" id="JAAWWL010000001">
    <property type="protein sequence ID" value="NKI31413.1"/>
    <property type="molecule type" value="Genomic_DNA"/>
</dbReference>
<feature type="transmembrane region" description="Helical" evidence="1">
    <location>
        <begin position="33"/>
        <end position="52"/>
    </location>
</feature>
<evidence type="ECO:0000313" key="3">
    <source>
        <dbReference type="Proteomes" id="UP000718451"/>
    </source>
</evidence>
<dbReference type="Proteomes" id="UP000718451">
    <property type="component" value="Unassembled WGS sequence"/>
</dbReference>
<feature type="transmembrane region" description="Helical" evidence="1">
    <location>
        <begin position="58"/>
        <end position="77"/>
    </location>
</feature>
<accession>A0ABX1GP14</accession>
<dbReference type="RefSeq" id="WP_168551588.1">
    <property type="nucleotide sequence ID" value="NZ_JAAWWL010000001.1"/>
</dbReference>
<comment type="caution">
    <text evidence="2">The sequence shown here is derived from an EMBL/GenBank/DDBJ whole genome shotgun (WGS) entry which is preliminary data.</text>
</comment>
<keyword evidence="1" id="KW-1133">Transmembrane helix</keyword>
<evidence type="ECO:0000313" key="2">
    <source>
        <dbReference type="EMBL" id="NKI31413.1"/>
    </source>
</evidence>
<gene>
    <name evidence="2" type="ORF">HCU67_05615</name>
</gene>
<reference evidence="2 3" key="1">
    <citation type="submission" date="2020-04" db="EMBL/GenBank/DDBJ databases">
        <authorList>
            <person name="Yoon J."/>
        </authorList>
    </citation>
    <scope>NUCLEOTIDE SEQUENCE [LARGE SCALE GENOMIC DNA]</scope>
    <source>
        <strain evidence="2 3">DJ-13</strain>
    </source>
</reference>
<sequence>MQHSILLSEETQVQRPIEVTRKRKKKEFAYPKFINESTLLSVSIISFCTLLVLLGSPLWFAISLAVFFLGLQLWIHLRSEINFNIELDAKDVQKAIELDLFTEE</sequence>
<evidence type="ECO:0008006" key="4">
    <source>
        <dbReference type="Google" id="ProtNLM"/>
    </source>
</evidence>
<name>A0ABX1GP14_9FLAO</name>
<proteinExistence type="predicted"/>
<keyword evidence="1" id="KW-0472">Membrane</keyword>
<organism evidence="2 3">
    <name type="scientific">Croceivirga thetidis</name>
    <dbReference type="NCBI Taxonomy" id="2721623"/>
    <lineage>
        <taxon>Bacteria</taxon>
        <taxon>Pseudomonadati</taxon>
        <taxon>Bacteroidota</taxon>
        <taxon>Flavobacteriia</taxon>
        <taxon>Flavobacteriales</taxon>
        <taxon>Flavobacteriaceae</taxon>
        <taxon>Croceivirga</taxon>
    </lineage>
</organism>
<keyword evidence="3" id="KW-1185">Reference proteome</keyword>
<keyword evidence="1" id="KW-0812">Transmembrane</keyword>
<evidence type="ECO:0000256" key="1">
    <source>
        <dbReference type="SAM" id="Phobius"/>
    </source>
</evidence>
<protein>
    <recommendedName>
        <fullName evidence="4">2TM domain-containing protein</fullName>
    </recommendedName>
</protein>